<dbReference type="EMBL" id="CAADFK010000064">
    <property type="protein sequence ID" value="VFK14605.1"/>
    <property type="molecule type" value="Genomic_DNA"/>
</dbReference>
<keyword evidence="1" id="KW-1133">Transmembrane helix</keyword>
<keyword evidence="1" id="KW-0812">Transmembrane</keyword>
<evidence type="ECO:0000256" key="1">
    <source>
        <dbReference type="SAM" id="Phobius"/>
    </source>
</evidence>
<sequence>MYSVKDCPVCKRPDLTEAMEYCPQCGADLECFQLLDNLQTPGNIGHAQKGGSTLSPGSKWFLLLSLFVLLSVLIAAGGYFHRRMDMLAARLNEIEAVLHSGQLAQHPTAMGQRMETQEEEDFQNRIDDLDERRAAAWRRIKAALAAYGAPTSDDLRSRP</sequence>
<name>A0A450WC76_9GAMM</name>
<accession>A0A450WC76</accession>
<proteinExistence type="predicted"/>
<keyword evidence="1" id="KW-0472">Membrane</keyword>
<dbReference type="AlphaFoldDB" id="A0A450WC76"/>
<reference evidence="2" key="1">
    <citation type="submission" date="2019-02" db="EMBL/GenBank/DDBJ databases">
        <authorList>
            <person name="Gruber-Vodicka R. H."/>
            <person name="Seah K. B. B."/>
        </authorList>
    </citation>
    <scope>NUCLEOTIDE SEQUENCE</scope>
    <source>
        <strain evidence="2">BECK_S313</strain>
    </source>
</reference>
<gene>
    <name evidence="2" type="ORF">BECKLPF1236B_GA0070989_10645</name>
</gene>
<organism evidence="2">
    <name type="scientific">Candidatus Kentrum sp. LPFa</name>
    <dbReference type="NCBI Taxonomy" id="2126335"/>
    <lineage>
        <taxon>Bacteria</taxon>
        <taxon>Pseudomonadati</taxon>
        <taxon>Pseudomonadota</taxon>
        <taxon>Gammaproteobacteria</taxon>
        <taxon>Candidatus Kentrum</taxon>
    </lineage>
</organism>
<feature type="transmembrane region" description="Helical" evidence="1">
    <location>
        <begin position="60"/>
        <end position="80"/>
    </location>
</feature>
<evidence type="ECO:0000313" key="2">
    <source>
        <dbReference type="EMBL" id="VFK14605.1"/>
    </source>
</evidence>
<protein>
    <submittedName>
        <fullName evidence="2">Uncharacterized protein</fullName>
    </submittedName>
</protein>